<evidence type="ECO:0000259" key="11">
    <source>
        <dbReference type="PROSITE" id="PS50928"/>
    </source>
</evidence>
<keyword evidence="9 10" id="KW-0472">Membrane</keyword>
<comment type="subcellular location">
    <subcellularLocation>
        <location evidence="2">Cell inner membrane</location>
        <topology evidence="2">Multi-pass membrane protein</topology>
    </subcellularLocation>
    <subcellularLocation>
        <location evidence="10">Cell membrane</location>
        <topology evidence="10">Multi-pass membrane protein</topology>
    </subcellularLocation>
</comment>
<feature type="transmembrane region" description="Helical" evidence="10">
    <location>
        <begin position="235"/>
        <end position="256"/>
    </location>
</feature>
<gene>
    <name evidence="12" type="ORF">EDD54_2184</name>
</gene>
<comment type="caution">
    <text evidence="12">The sequence shown here is derived from an EMBL/GenBank/DDBJ whole genome shotgun (WGS) entry which is preliminary data.</text>
</comment>
<dbReference type="SUPFAM" id="SSF161098">
    <property type="entry name" value="MetI-like"/>
    <property type="match status" value="1"/>
</dbReference>
<dbReference type="PANTHER" id="PTHR30614:SF20">
    <property type="entry name" value="GLUTAMINE TRANSPORT SYSTEM PERMEASE PROTEIN GLNP"/>
    <property type="match status" value="1"/>
</dbReference>
<dbReference type="InterPro" id="IPR000515">
    <property type="entry name" value="MetI-like"/>
</dbReference>
<feature type="transmembrane region" description="Helical" evidence="10">
    <location>
        <begin position="133"/>
        <end position="157"/>
    </location>
</feature>
<dbReference type="Gene3D" id="1.10.3720.10">
    <property type="entry name" value="MetI-like"/>
    <property type="match status" value="1"/>
</dbReference>
<evidence type="ECO:0000313" key="12">
    <source>
        <dbReference type="EMBL" id="TDP85332.1"/>
    </source>
</evidence>
<accession>A0A4R6RGE1</accession>
<proteinExistence type="inferred from homology"/>
<feature type="transmembrane region" description="Helical" evidence="10">
    <location>
        <begin position="89"/>
        <end position="113"/>
    </location>
</feature>
<dbReference type="Pfam" id="PF00528">
    <property type="entry name" value="BPD_transp_1"/>
    <property type="match status" value="1"/>
</dbReference>
<dbReference type="GO" id="GO:0022857">
    <property type="term" value="F:transmembrane transporter activity"/>
    <property type="evidence" value="ECO:0007669"/>
    <property type="project" value="InterPro"/>
</dbReference>
<name>A0A4R6RGE1_9HYPH</name>
<evidence type="ECO:0000256" key="6">
    <source>
        <dbReference type="ARBA" id="ARBA00022692"/>
    </source>
</evidence>
<dbReference type="NCBIfam" id="TIGR01726">
    <property type="entry name" value="HEQRo_perm_3TM"/>
    <property type="match status" value="1"/>
</dbReference>
<keyword evidence="8 10" id="KW-1133">Transmembrane helix</keyword>
<feature type="transmembrane region" description="Helical" evidence="10">
    <location>
        <begin position="9"/>
        <end position="27"/>
    </location>
</feature>
<dbReference type="Proteomes" id="UP000294547">
    <property type="component" value="Unassembled WGS sequence"/>
</dbReference>
<dbReference type="AlphaFoldDB" id="A0A4R6RGE1"/>
<evidence type="ECO:0000256" key="8">
    <source>
        <dbReference type="ARBA" id="ARBA00022989"/>
    </source>
</evidence>
<keyword evidence="13" id="KW-1185">Reference proteome</keyword>
<dbReference type="GO" id="GO:0006865">
    <property type="term" value="P:amino acid transport"/>
    <property type="evidence" value="ECO:0007669"/>
    <property type="project" value="UniProtKB-KW"/>
</dbReference>
<evidence type="ECO:0000256" key="4">
    <source>
        <dbReference type="ARBA" id="ARBA00022448"/>
    </source>
</evidence>
<comment type="function">
    <text evidence="1">Part of the binding-protein-dependent transport system for glutamine; probably responsible for the translocation of the substrate across the membrane.</text>
</comment>
<dbReference type="CDD" id="cd06261">
    <property type="entry name" value="TM_PBP2"/>
    <property type="match status" value="1"/>
</dbReference>
<dbReference type="PANTHER" id="PTHR30614">
    <property type="entry name" value="MEMBRANE COMPONENT OF AMINO ACID ABC TRANSPORTER"/>
    <property type="match status" value="1"/>
</dbReference>
<dbReference type="PROSITE" id="PS50928">
    <property type="entry name" value="ABC_TM1"/>
    <property type="match status" value="1"/>
</dbReference>
<dbReference type="InterPro" id="IPR010065">
    <property type="entry name" value="AA_ABC_transptr_permease_3TM"/>
</dbReference>
<evidence type="ECO:0000256" key="2">
    <source>
        <dbReference type="ARBA" id="ARBA00004429"/>
    </source>
</evidence>
<evidence type="ECO:0000256" key="7">
    <source>
        <dbReference type="ARBA" id="ARBA00022970"/>
    </source>
</evidence>
<evidence type="ECO:0000256" key="9">
    <source>
        <dbReference type="ARBA" id="ARBA00023136"/>
    </source>
</evidence>
<feature type="transmembrane region" description="Helical" evidence="10">
    <location>
        <begin position="47"/>
        <end position="69"/>
    </location>
</feature>
<dbReference type="EMBL" id="SNXY01000007">
    <property type="protein sequence ID" value="TDP85332.1"/>
    <property type="molecule type" value="Genomic_DNA"/>
</dbReference>
<sequence>MSGGEREFPWWLVAMVVLLGGLAVMIWRDPVYAGLFAVVSRGVLTTIWVTLASFVAASVLGLAIAAAGLSRFRPLRQAAIFYVQLVRGIPIIVILSYTAFVGVPLLVAAYGTVFAPAIEAGLMPAVLTRDVDLVWRAVFALTIGYAAFLAEIFRAGILSVSKGQVEAATALGLGRFQVFRLIVLPQAVPVVLPPLGNDFISMVKDSALVSAIGVADIAYMGKTASSTNFRYFETYNIVAFLYLVMTLGLSLGLGWVERRLRRRYER</sequence>
<evidence type="ECO:0000313" key="13">
    <source>
        <dbReference type="Proteomes" id="UP000294547"/>
    </source>
</evidence>
<protein>
    <submittedName>
        <fullName evidence="12">Amino acid ABC transporter membrane protein (PAAT family)</fullName>
    </submittedName>
</protein>
<keyword evidence="4 10" id="KW-0813">Transport</keyword>
<comment type="similarity">
    <text evidence="3">Belongs to the binding-protein-dependent transport system permease family. HisMQ subfamily.</text>
</comment>
<dbReference type="GO" id="GO:0043190">
    <property type="term" value="C:ATP-binding cassette (ABC) transporter complex"/>
    <property type="evidence" value="ECO:0007669"/>
    <property type="project" value="InterPro"/>
</dbReference>
<evidence type="ECO:0000256" key="3">
    <source>
        <dbReference type="ARBA" id="ARBA00010072"/>
    </source>
</evidence>
<evidence type="ECO:0000256" key="5">
    <source>
        <dbReference type="ARBA" id="ARBA00022475"/>
    </source>
</evidence>
<evidence type="ECO:0000256" key="1">
    <source>
        <dbReference type="ARBA" id="ARBA00003159"/>
    </source>
</evidence>
<organism evidence="12 13">
    <name type="scientific">Oharaeibacter diazotrophicus</name>
    <dbReference type="NCBI Taxonomy" id="1920512"/>
    <lineage>
        <taxon>Bacteria</taxon>
        <taxon>Pseudomonadati</taxon>
        <taxon>Pseudomonadota</taxon>
        <taxon>Alphaproteobacteria</taxon>
        <taxon>Hyphomicrobiales</taxon>
        <taxon>Pleomorphomonadaceae</taxon>
        <taxon>Oharaeibacter</taxon>
    </lineage>
</organism>
<keyword evidence="6 10" id="KW-0812">Transmembrane</keyword>
<keyword evidence="7" id="KW-0029">Amino-acid transport</keyword>
<keyword evidence="5" id="KW-1003">Cell membrane</keyword>
<reference evidence="12 13" key="1">
    <citation type="submission" date="2019-03" db="EMBL/GenBank/DDBJ databases">
        <title>Genomic Encyclopedia of Type Strains, Phase IV (KMG-IV): sequencing the most valuable type-strain genomes for metagenomic binning, comparative biology and taxonomic classification.</title>
        <authorList>
            <person name="Goeker M."/>
        </authorList>
    </citation>
    <scope>NUCLEOTIDE SEQUENCE [LARGE SCALE GENOMIC DNA]</scope>
    <source>
        <strain evidence="12 13">DSM 102969</strain>
    </source>
</reference>
<dbReference type="InterPro" id="IPR043429">
    <property type="entry name" value="ArtM/GltK/GlnP/TcyL/YhdX-like"/>
</dbReference>
<dbReference type="InterPro" id="IPR035906">
    <property type="entry name" value="MetI-like_sf"/>
</dbReference>
<feature type="domain" description="ABC transmembrane type-1" evidence="11">
    <location>
        <begin position="43"/>
        <end position="253"/>
    </location>
</feature>
<evidence type="ECO:0000256" key="10">
    <source>
        <dbReference type="RuleBase" id="RU363032"/>
    </source>
</evidence>